<feature type="transmembrane region" description="Helical" evidence="8">
    <location>
        <begin position="311"/>
        <end position="331"/>
    </location>
</feature>
<dbReference type="AlphaFoldDB" id="A0A5S5BY95"/>
<dbReference type="EMBL" id="VNHS01000011">
    <property type="protein sequence ID" value="TYP70623.1"/>
    <property type="molecule type" value="Genomic_DNA"/>
</dbReference>
<evidence type="ECO:0000256" key="2">
    <source>
        <dbReference type="ARBA" id="ARBA00007935"/>
    </source>
</evidence>
<feature type="transmembrane region" description="Helical" evidence="8">
    <location>
        <begin position="97"/>
        <end position="117"/>
    </location>
</feature>
<feature type="transmembrane region" description="Helical" evidence="8">
    <location>
        <begin position="239"/>
        <end position="270"/>
    </location>
</feature>
<dbReference type="InterPro" id="IPR037294">
    <property type="entry name" value="ABC_BtuC-like"/>
</dbReference>
<feature type="transmembrane region" description="Helical" evidence="8">
    <location>
        <begin position="123"/>
        <end position="143"/>
    </location>
</feature>
<dbReference type="PANTHER" id="PTHR30472:SF65">
    <property type="entry name" value="SIDEROPHORE TRANSPORT SYSTEM PERMEASE PROTEIN YFIZ-RELATED"/>
    <property type="match status" value="1"/>
</dbReference>
<dbReference type="InterPro" id="IPR000522">
    <property type="entry name" value="ABC_transptr_permease_BtuC"/>
</dbReference>
<feature type="transmembrane region" description="Helical" evidence="8">
    <location>
        <begin position="196"/>
        <end position="218"/>
    </location>
</feature>
<evidence type="ECO:0000313" key="10">
    <source>
        <dbReference type="Proteomes" id="UP000323257"/>
    </source>
</evidence>
<evidence type="ECO:0000256" key="8">
    <source>
        <dbReference type="SAM" id="Phobius"/>
    </source>
</evidence>
<evidence type="ECO:0000256" key="6">
    <source>
        <dbReference type="ARBA" id="ARBA00022989"/>
    </source>
</evidence>
<gene>
    <name evidence="9" type="ORF">BCM02_111129</name>
</gene>
<dbReference type="CDD" id="cd06550">
    <property type="entry name" value="TM_ABC_iron-siderophores_like"/>
    <property type="match status" value="1"/>
</dbReference>
<feature type="transmembrane region" description="Helical" evidence="8">
    <location>
        <begin position="155"/>
        <end position="176"/>
    </location>
</feature>
<dbReference type="SUPFAM" id="SSF81345">
    <property type="entry name" value="ABC transporter involved in vitamin B12 uptake, BtuC"/>
    <property type="match status" value="1"/>
</dbReference>
<organism evidence="9 10">
    <name type="scientific">Paenibacillus methanolicus</name>
    <dbReference type="NCBI Taxonomy" id="582686"/>
    <lineage>
        <taxon>Bacteria</taxon>
        <taxon>Bacillati</taxon>
        <taxon>Bacillota</taxon>
        <taxon>Bacilli</taxon>
        <taxon>Bacillales</taxon>
        <taxon>Paenibacillaceae</taxon>
        <taxon>Paenibacillus</taxon>
    </lineage>
</organism>
<evidence type="ECO:0000256" key="5">
    <source>
        <dbReference type="ARBA" id="ARBA00022692"/>
    </source>
</evidence>
<keyword evidence="3" id="KW-0813">Transport</keyword>
<keyword evidence="7 8" id="KW-0472">Membrane</keyword>
<evidence type="ECO:0000256" key="1">
    <source>
        <dbReference type="ARBA" id="ARBA00004651"/>
    </source>
</evidence>
<dbReference type="FunFam" id="1.10.3470.10:FF:000001">
    <property type="entry name" value="Vitamin B12 ABC transporter permease BtuC"/>
    <property type="match status" value="1"/>
</dbReference>
<dbReference type="GO" id="GO:0005886">
    <property type="term" value="C:plasma membrane"/>
    <property type="evidence" value="ECO:0007669"/>
    <property type="project" value="UniProtKB-SubCell"/>
</dbReference>
<protein>
    <submittedName>
        <fullName evidence="9">Iron complex transport system permease protein</fullName>
    </submittedName>
</protein>
<evidence type="ECO:0000256" key="4">
    <source>
        <dbReference type="ARBA" id="ARBA00022475"/>
    </source>
</evidence>
<feature type="transmembrane region" description="Helical" evidence="8">
    <location>
        <begin position="282"/>
        <end position="304"/>
    </location>
</feature>
<keyword evidence="5 8" id="KW-0812">Transmembrane</keyword>
<dbReference type="Pfam" id="PF01032">
    <property type="entry name" value="FecCD"/>
    <property type="match status" value="1"/>
</dbReference>
<dbReference type="Proteomes" id="UP000323257">
    <property type="component" value="Unassembled WGS sequence"/>
</dbReference>
<proteinExistence type="inferred from homology"/>
<dbReference type="GO" id="GO:0033214">
    <property type="term" value="P:siderophore-iron import into cell"/>
    <property type="evidence" value="ECO:0007669"/>
    <property type="project" value="TreeGrafter"/>
</dbReference>
<dbReference type="GO" id="GO:0022857">
    <property type="term" value="F:transmembrane transporter activity"/>
    <property type="evidence" value="ECO:0007669"/>
    <property type="project" value="InterPro"/>
</dbReference>
<dbReference type="PANTHER" id="PTHR30472">
    <property type="entry name" value="FERRIC ENTEROBACTIN TRANSPORT SYSTEM PERMEASE PROTEIN"/>
    <property type="match status" value="1"/>
</dbReference>
<evidence type="ECO:0000313" key="9">
    <source>
        <dbReference type="EMBL" id="TYP70623.1"/>
    </source>
</evidence>
<feature type="transmembrane region" description="Helical" evidence="8">
    <location>
        <begin position="65"/>
        <end position="85"/>
    </location>
</feature>
<keyword evidence="6 8" id="KW-1133">Transmembrane helix</keyword>
<evidence type="ECO:0000256" key="3">
    <source>
        <dbReference type="ARBA" id="ARBA00022448"/>
    </source>
</evidence>
<keyword evidence="4" id="KW-1003">Cell membrane</keyword>
<evidence type="ECO:0000256" key="7">
    <source>
        <dbReference type="ARBA" id="ARBA00023136"/>
    </source>
</evidence>
<sequence length="340" mass="34674">MIAKGLPGNGWKTAGLAAGILLMLACLALSVILGATPIRLADAVRAVTDYDSSVNEQIIVRTTRVPRALIAAAIGACLAVAGALMQAMTRNPLASPGVLGINAAATLAVVLAITVVGVGSMTAQAWVCFAGAAVGAAIVYALGSLGAGGLSPMRIVLAGSAMTALFASMTQWLLVLNENGLNDVLYWLMGSIAGRPIAMLEAVSPYMLIGLLGSFLLARQINILVLGETAASGLGQRTTAIRLICGLIIVLLAGSSVAVAGPIGFIGIVIPHVARHLSGMDYRWLLPYSAVLGAVLLLLADLAARFVIMPLEVPAGVLTAVIGTPFFVYVARRARGEAAA</sequence>
<accession>A0A5S5BY95</accession>
<dbReference type="PROSITE" id="PS51257">
    <property type="entry name" value="PROKAR_LIPOPROTEIN"/>
    <property type="match status" value="1"/>
</dbReference>
<reference evidence="9 10" key="1">
    <citation type="submission" date="2019-07" db="EMBL/GenBank/DDBJ databases">
        <title>Genomic Encyclopedia of Type Strains, Phase III (KMG-III): the genomes of soil and plant-associated and newly described type strains.</title>
        <authorList>
            <person name="Whitman W."/>
        </authorList>
    </citation>
    <scope>NUCLEOTIDE SEQUENCE [LARGE SCALE GENOMIC DNA]</scope>
    <source>
        <strain evidence="9 10">BL24</strain>
    </source>
</reference>
<comment type="similarity">
    <text evidence="2">Belongs to the binding-protein-dependent transport system permease family. FecCD subfamily.</text>
</comment>
<dbReference type="RefSeq" id="WP_342791342.1">
    <property type="nucleotide sequence ID" value="NZ_VNHS01000011.1"/>
</dbReference>
<dbReference type="Gene3D" id="1.10.3470.10">
    <property type="entry name" value="ABC transporter involved in vitamin B12 uptake, BtuC"/>
    <property type="match status" value="1"/>
</dbReference>
<comment type="subcellular location">
    <subcellularLocation>
        <location evidence="1">Cell membrane</location>
        <topology evidence="1">Multi-pass membrane protein</topology>
    </subcellularLocation>
</comment>
<name>A0A5S5BY95_9BACL</name>
<comment type="caution">
    <text evidence="9">The sequence shown here is derived from an EMBL/GenBank/DDBJ whole genome shotgun (WGS) entry which is preliminary data.</text>
</comment>
<keyword evidence="10" id="KW-1185">Reference proteome</keyword>